<proteinExistence type="predicted"/>
<organism evidence="4">
    <name type="scientific">marine metagenome</name>
    <dbReference type="NCBI Taxonomy" id="408172"/>
    <lineage>
        <taxon>unclassified sequences</taxon>
        <taxon>metagenomes</taxon>
        <taxon>ecological metagenomes</taxon>
    </lineage>
</organism>
<dbReference type="Pfam" id="PF11954">
    <property type="entry name" value="DUF3471"/>
    <property type="match status" value="1"/>
</dbReference>
<protein>
    <recommendedName>
        <fullName evidence="5">Beta-lactamase-related domain-containing protein</fullName>
    </recommendedName>
</protein>
<dbReference type="EMBL" id="UINC01000410">
    <property type="protein sequence ID" value="SUZ54821.1"/>
    <property type="molecule type" value="Genomic_DNA"/>
</dbReference>
<gene>
    <name evidence="4" type="ORF">METZ01_LOCUS7675</name>
</gene>
<dbReference type="PANTHER" id="PTHR46825:SF15">
    <property type="entry name" value="BETA-LACTAMASE-RELATED DOMAIN-CONTAINING PROTEIN"/>
    <property type="match status" value="1"/>
</dbReference>
<dbReference type="AlphaFoldDB" id="A0A381NJV5"/>
<dbReference type="Gene3D" id="3.40.710.10">
    <property type="entry name" value="DD-peptidase/beta-lactamase superfamily"/>
    <property type="match status" value="1"/>
</dbReference>
<evidence type="ECO:0008006" key="5">
    <source>
        <dbReference type="Google" id="ProtNLM"/>
    </source>
</evidence>
<name>A0A381NJV5_9ZZZZ</name>
<dbReference type="Gene3D" id="2.40.128.600">
    <property type="match status" value="1"/>
</dbReference>
<evidence type="ECO:0000259" key="3">
    <source>
        <dbReference type="Pfam" id="PF11954"/>
    </source>
</evidence>
<dbReference type="InterPro" id="IPR001466">
    <property type="entry name" value="Beta-lactam-related"/>
</dbReference>
<accession>A0A381NJV5</accession>
<sequence length="599" mass="68312">MKNLLLVLLIFYGLSYNLFAQSDDRLKGLDSELEKVLKSLDETGFAVAIVEKNKVLYSKGFGYRDYENKIPVDANTLFAIGSCTKAFTSSILGLLNKEGKLDFEDSPIDYVKELRFYNAQMNDMITIRDLMSHRTGIPRHDFSWYFFPTFSKDSLIARIQYHEPFTSVRNKYYYNNFMFLLQGVIGERITGNLWEDNIRSMFFEPLEMIRSNLSIAEMNEAENAAIGYLEEHKETDYYKIAGMRPAGSINSSVNEMSKWLITWINGGKYGDKEILPASYVREAISSQNVMGARLPMDDRPGLHFANYGFGWSLSSYKGHYRVEHGGAIDGFQASTVFFPSDSVGIVVLANQGGSSIPSIARNIIVDRMLEVEKTDWLKIALKDIKEAKKNQKEAKTKFSSNKKEGTKPSHFLEEYVGSYSNLGYGKLELVVENDSLFAISPYLKLWLNHYHYDTFQPVEVVDGKVDMDISYNQFLVTFSANGQGDIESLSAHFEPAIENPILFDRKLNKIDIDKETLEKYVGNYELSADIIVNTYIKGDVLYVFVPGQPEYELYPIATDKFAFKILDGYKLEFKIDNKGKVIEISFIQPNGIFKAKKIK</sequence>
<dbReference type="InterPro" id="IPR012338">
    <property type="entry name" value="Beta-lactam/transpept-like"/>
</dbReference>
<feature type="coiled-coil region" evidence="1">
    <location>
        <begin position="377"/>
        <end position="404"/>
    </location>
</feature>
<evidence type="ECO:0000256" key="1">
    <source>
        <dbReference type="SAM" id="Coils"/>
    </source>
</evidence>
<dbReference type="Pfam" id="PF00144">
    <property type="entry name" value="Beta-lactamase"/>
    <property type="match status" value="1"/>
</dbReference>
<feature type="domain" description="Peptidase S12 Pab87-related C-terminal" evidence="3">
    <location>
        <begin position="402"/>
        <end position="497"/>
    </location>
</feature>
<dbReference type="SUPFAM" id="SSF56601">
    <property type="entry name" value="beta-lactamase/transpeptidase-like"/>
    <property type="match status" value="1"/>
</dbReference>
<dbReference type="InterPro" id="IPR050491">
    <property type="entry name" value="AmpC-like"/>
</dbReference>
<feature type="domain" description="Beta-lactamase-related" evidence="2">
    <location>
        <begin position="36"/>
        <end position="354"/>
    </location>
</feature>
<dbReference type="InterPro" id="IPR021860">
    <property type="entry name" value="Peptidase_S12_Pab87-rel_C"/>
</dbReference>
<dbReference type="PANTHER" id="PTHR46825">
    <property type="entry name" value="D-ALANYL-D-ALANINE-CARBOXYPEPTIDASE/ENDOPEPTIDASE AMPH"/>
    <property type="match status" value="1"/>
</dbReference>
<evidence type="ECO:0000259" key="2">
    <source>
        <dbReference type="Pfam" id="PF00144"/>
    </source>
</evidence>
<reference evidence="4" key="1">
    <citation type="submission" date="2018-05" db="EMBL/GenBank/DDBJ databases">
        <authorList>
            <person name="Lanie J.A."/>
            <person name="Ng W.-L."/>
            <person name="Kazmierczak K.M."/>
            <person name="Andrzejewski T.M."/>
            <person name="Davidsen T.M."/>
            <person name="Wayne K.J."/>
            <person name="Tettelin H."/>
            <person name="Glass J.I."/>
            <person name="Rusch D."/>
            <person name="Podicherti R."/>
            <person name="Tsui H.-C.T."/>
            <person name="Winkler M.E."/>
        </authorList>
    </citation>
    <scope>NUCLEOTIDE SEQUENCE</scope>
</reference>
<evidence type="ECO:0000313" key="4">
    <source>
        <dbReference type="EMBL" id="SUZ54821.1"/>
    </source>
</evidence>
<keyword evidence="1" id="KW-0175">Coiled coil</keyword>